<gene>
    <name evidence="9" type="ORF">JL811_11980</name>
</gene>
<keyword evidence="4 7" id="KW-0812">Transmembrane</keyword>
<evidence type="ECO:0000256" key="8">
    <source>
        <dbReference type="SAM" id="Phobius"/>
    </source>
</evidence>
<dbReference type="GO" id="GO:0022857">
    <property type="term" value="F:transmembrane transporter activity"/>
    <property type="evidence" value="ECO:0007669"/>
    <property type="project" value="InterPro"/>
</dbReference>
<dbReference type="GO" id="GO:0005886">
    <property type="term" value="C:plasma membrane"/>
    <property type="evidence" value="ECO:0007669"/>
    <property type="project" value="UniProtKB-SubCell"/>
</dbReference>
<sequence length="144" mass="15129">MHKARLLPPAPRRQPDFSLAIVNIVLLLVFFFLITGSLVQQGETEVDLAETSALPLERLPRPLLLIDAAGAMALDGQGVRAEGLAAALGPDRPEALYLLADAGLPADRLLALTTRPDLAGISLRLVTLHMRPAPDGDAPDGGGS</sequence>
<accession>A0A8K0VD03</accession>
<dbReference type="RefSeq" id="WP_202688849.1">
    <property type="nucleotide sequence ID" value="NZ_JAESVN010000004.1"/>
</dbReference>
<evidence type="ECO:0000256" key="1">
    <source>
        <dbReference type="ARBA" id="ARBA00004162"/>
    </source>
</evidence>
<evidence type="ECO:0000256" key="3">
    <source>
        <dbReference type="ARBA" id="ARBA00022475"/>
    </source>
</evidence>
<protein>
    <submittedName>
        <fullName evidence="9">Biopolymer transporter ExbD</fullName>
    </submittedName>
</protein>
<keyword evidence="5 8" id="KW-1133">Transmembrane helix</keyword>
<dbReference type="GO" id="GO:0015031">
    <property type="term" value="P:protein transport"/>
    <property type="evidence" value="ECO:0007669"/>
    <property type="project" value="UniProtKB-KW"/>
</dbReference>
<reference evidence="9" key="1">
    <citation type="submission" date="2021-01" db="EMBL/GenBank/DDBJ databases">
        <title>Tabrizicola alba sp. nov. a motile alkaliphilic bacterium isolated from a soda lake.</title>
        <authorList>
            <person name="Szuroczki S."/>
            <person name="Abbaszade G."/>
            <person name="Schumann P."/>
            <person name="Toth E."/>
        </authorList>
    </citation>
    <scope>NUCLEOTIDE SEQUENCE</scope>
    <source>
        <strain evidence="9">DMG-N-6</strain>
    </source>
</reference>
<keyword evidence="10" id="KW-1185">Reference proteome</keyword>
<evidence type="ECO:0000313" key="10">
    <source>
        <dbReference type="Proteomes" id="UP000648908"/>
    </source>
</evidence>
<dbReference type="AlphaFoldDB" id="A0A8K0VD03"/>
<feature type="transmembrane region" description="Helical" evidence="8">
    <location>
        <begin position="20"/>
        <end position="39"/>
    </location>
</feature>
<keyword evidence="3" id="KW-1003">Cell membrane</keyword>
<comment type="subcellular location">
    <subcellularLocation>
        <location evidence="1">Cell membrane</location>
        <topology evidence="1">Single-pass membrane protein</topology>
    </subcellularLocation>
    <subcellularLocation>
        <location evidence="7">Cell membrane</location>
        <topology evidence="7">Single-pass type II membrane protein</topology>
    </subcellularLocation>
</comment>
<dbReference type="EMBL" id="JAESVN010000004">
    <property type="protein sequence ID" value="MBL4917938.1"/>
    <property type="molecule type" value="Genomic_DNA"/>
</dbReference>
<proteinExistence type="inferred from homology"/>
<evidence type="ECO:0000256" key="7">
    <source>
        <dbReference type="RuleBase" id="RU003879"/>
    </source>
</evidence>
<comment type="caution">
    <text evidence="9">The sequence shown here is derived from an EMBL/GenBank/DDBJ whole genome shotgun (WGS) entry which is preliminary data.</text>
</comment>
<keyword evidence="7" id="KW-0653">Protein transport</keyword>
<dbReference type="Pfam" id="PF02472">
    <property type="entry name" value="ExbD"/>
    <property type="match status" value="1"/>
</dbReference>
<dbReference type="Proteomes" id="UP000648908">
    <property type="component" value="Unassembled WGS sequence"/>
</dbReference>
<evidence type="ECO:0000313" key="9">
    <source>
        <dbReference type="EMBL" id="MBL4917938.1"/>
    </source>
</evidence>
<evidence type="ECO:0000256" key="2">
    <source>
        <dbReference type="ARBA" id="ARBA00005811"/>
    </source>
</evidence>
<keyword evidence="6 8" id="KW-0472">Membrane</keyword>
<comment type="similarity">
    <text evidence="2 7">Belongs to the ExbD/TolR family.</text>
</comment>
<keyword evidence="7" id="KW-0813">Transport</keyword>
<evidence type="ECO:0000256" key="6">
    <source>
        <dbReference type="ARBA" id="ARBA00023136"/>
    </source>
</evidence>
<dbReference type="InterPro" id="IPR003400">
    <property type="entry name" value="ExbD"/>
</dbReference>
<evidence type="ECO:0000256" key="4">
    <source>
        <dbReference type="ARBA" id="ARBA00022692"/>
    </source>
</evidence>
<organism evidence="9 10">
    <name type="scientific">Szabonella alba</name>
    <dbReference type="NCBI Taxonomy" id="2804194"/>
    <lineage>
        <taxon>Bacteria</taxon>
        <taxon>Pseudomonadati</taxon>
        <taxon>Pseudomonadota</taxon>
        <taxon>Alphaproteobacteria</taxon>
        <taxon>Rhodobacterales</taxon>
        <taxon>Paracoccaceae</taxon>
        <taxon>Szabonella</taxon>
    </lineage>
</organism>
<name>A0A8K0VD03_9RHOB</name>
<evidence type="ECO:0000256" key="5">
    <source>
        <dbReference type="ARBA" id="ARBA00022989"/>
    </source>
</evidence>